<feature type="transmembrane region" description="Helical" evidence="1">
    <location>
        <begin position="98"/>
        <end position="117"/>
    </location>
</feature>
<dbReference type="PANTHER" id="PTHR42101:SF1">
    <property type="entry name" value="LOW TEMPERATURE REQUIREMENT A"/>
    <property type="match status" value="1"/>
</dbReference>
<feature type="transmembrane region" description="Helical" evidence="1">
    <location>
        <begin position="235"/>
        <end position="255"/>
    </location>
</feature>
<organism evidence="2 3">
    <name type="scientific">Lecanosticta acicola</name>
    <dbReference type="NCBI Taxonomy" id="111012"/>
    <lineage>
        <taxon>Eukaryota</taxon>
        <taxon>Fungi</taxon>
        <taxon>Dikarya</taxon>
        <taxon>Ascomycota</taxon>
        <taxon>Pezizomycotina</taxon>
        <taxon>Dothideomycetes</taxon>
        <taxon>Dothideomycetidae</taxon>
        <taxon>Mycosphaerellales</taxon>
        <taxon>Mycosphaerellaceae</taxon>
        <taxon>Lecanosticta</taxon>
    </lineage>
</organism>
<keyword evidence="1" id="KW-0812">Transmembrane</keyword>
<dbReference type="PANTHER" id="PTHR42101">
    <property type="entry name" value="CHROMOSOME 16, WHOLE GENOME SHOTGUN SEQUENCE"/>
    <property type="match status" value="1"/>
</dbReference>
<sequence length="621" mass="69969">MVTNMSHGEYRSLPLLRSPLLGRQEPHKNRKDDEDLELKPLHESHDEANTQSVQDSAEFHRHAETTNAELFYDLFLVANFAVFTNVHEVNDGRALKQYVGFFTILWFTWYQVSLYDVRFAMDSVFERAARALQFMVMISLAIVGPKFDVGQRARPGNEGQAPSLPYFQALTIALMISRLVLVAQYLQAMWFTRGYKKTKLPMLLVASTYFAAAMVYLGLFWTFHQVNRKGGNISYITWYFVAILETIIATTVSSVWRNISFKGTHLVQRMSLLTLIILGEGVMGVAKKCQMIVKSDNGLEFSASTIGNVICAVLILYFIYMIYFDWLEDEHFGSIRQQIWSFLHFPLHVALVLAVEGVAQCITWRAAVERTDQLHDQYSLWQTLTPTSPASAFDDIANQINETATDIIYRGLYITNDLHETLEGFNNLANAFNATSIIANGTNDYPLSREAVDWVYFTLTKTIFSIAGFSAPDEDSAEAKLHETEVVDFADQHAAAEAAEATEKSANVFFLTYVRPKAYFFISIGIVVILCCLIAALSQRRKRWYHWIRLGLSTLVGFGLCLLTAMEAEGQGPGASFILSPWLLPTVTLCLLIVVVLNNVKQTHPDVIKGKKGRKEASAKG</sequence>
<reference evidence="2" key="1">
    <citation type="submission" date="2023-11" db="EMBL/GenBank/DDBJ databases">
        <authorList>
            <person name="Alioto T."/>
            <person name="Alioto T."/>
            <person name="Gomez Garrido J."/>
        </authorList>
    </citation>
    <scope>NUCLEOTIDE SEQUENCE</scope>
</reference>
<evidence type="ECO:0000313" key="3">
    <source>
        <dbReference type="Proteomes" id="UP001296104"/>
    </source>
</evidence>
<dbReference type="Proteomes" id="UP001296104">
    <property type="component" value="Unassembled WGS sequence"/>
</dbReference>
<keyword evidence="1" id="KW-0472">Membrane</keyword>
<keyword evidence="1" id="KW-1133">Transmembrane helix</keyword>
<feature type="transmembrane region" description="Helical" evidence="1">
    <location>
        <begin position="167"/>
        <end position="188"/>
    </location>
</feature>
<keyword evidence="3" id="KW-1185">Reference proteome</keyword>
<accession>A0AAI8Z8W3</accession>
<gene>
    <name evidence="2" type="ORF">LECACI_7A009760</name>
</gene>
<feature type="transmembrane region" description="Helical" evidence="1">
    <location>
        <begin position="518"/>
        <end position="537"/>
    </location>
</feature>
<proteinExistence type="predicted"/>
<comment type="caution">
    <text evidence="2">The sequence shown here is derived from an EMBL/GenBank/DDBJ whole genome shotgun (WGS) entry which is preliminary data.</text>
</comment>
<feature type="transmembrane region" description="Helical" evidence="1">
    <location>
        <begin position="200"/>
        <end position="223"/>
    </location>
</feature>
<dbReference type="Pfam" id="PF06772">
    <property type="entry name" value="LtrA"/>
    <property type="match status" value="1"/>
</dbReference>
<dbReference type="EMBL" id="CAVMBE010000126">
    <property type="protein sequence ID" value="CAK4034602.1"/>
    <property type="molecule type" value="Genomic_DNA"/>
</dbReference>
<evidence type="ECO:0008006" key="4">
    <source>
        <dbReference type="Google" id="ProtNLM"/>
    </source>
</evidence>
<evidence type="ECO:0000313" key="2">
    <source>
        <dbReference type="EMBL" id="CAK4034602.1"/>
    </source>
</evidence>
<evidence type="ECO:0000256" key="1">
    <source>
        <dbReference type="SAM" id="Phobius"/>
    </source>
</evidence>
<feature type="transmembrane region" description="Helical" evidence="1">
    <location>
        <begin position="544"/>
        <end position="566"/>
    </location>
</feature>
<feature type="transmembrane region" description="Helical" evidence="1">
    <location>
        <begin position="578"/>
        <end position="600"/>
    </location>
</feature>
<dbReference type="AlphaFoldDB" id="A0AAI8Z8W3"/>
<dbReference type="InterPro" id="IPR010640">
    <property type="entry name" value="Low_temperature_requirement_A"/>
</dbReference>
<protein>
    <recommendedName>
        <fullName evidence="4">Low temperature requirement A</fullName>
    </recommendedName>
</protein>
<name>A0AAI8Z8W3_9PEZI</name>
<feature type="transmembrane region" description="Helical" evidence="1">
    <location>
        <begin position="306"/>
        <end position="327"/>
    </location>
</feature>